<comment type="caution">
    <text evidence="1">The sequence shown here is derived from an EMBL/GenBank/DDBJ whole genome shotgun (WGS) entry which is preliminary data.</text>
</comment>
<dbReference type="EMBL" id="JARPTC010000015">
    <property type="protein sequence ID" value="MDO7787708.1"/>
    <property type="molecule type" value="Genomic_DNA"/>
</dbReference>
<dbReference type="AlphaFoldDB" id="A0AAW7ZEJ5"/>
<keyword evidence="2" id="KW-1185">Reference proteome</keyword>
<sequence>MTKRIKGIIVNKRSRIANNNNLKVKMAPNRHEEDYANMSDGMIP</sequence>
<gene>
    <name evidence="1" type="ORF">P6N53_10810</name>
</gene>
<accession>A0AAW7ZEJ5</accession>
<name>A0AAW7ZEJ5_9FIRM</name>
<reference evidence="1" key="1">
    <citation type="journal article" date="2023" name="J. Hazard. Mater.">
        <title>Anaerobic biodegradation of pyrene and benzo[a]pyrene by a new sulfate-reducing Desulforamulus aquiferis strain DSA.</title>
        <authorList>
            <person name="Zhang Z."/>
            <person name="Sun J."/>
            <person name="Gong X."/>
            <person name="Wang C."/>
            <person name="Wang H."/>
        </authorList>
    </citation>
    <scope>NUCLEOTIDE SEQUENCE</scope>
    <source>
        <strain evidence="1">DSA</strain>
    </source>
</reference>
<dbReference type="Proteomes" id="UP001172911">
    <property type="component" value="Unassembled WGS sequence"/>
</dbReference>
<reference evidence="1" key="2">
    <citation type="submission" date="2023-03" db="EMBL/GenBank/DDBJ databases">
        <authorList>
            <person name="Zhang Z."/>
        </authorList>
    </citation>
    <scope>NUCLEOTIDE SEQUENCE</scope>
    <source>
        <strain evidence="1">DSA</strain>
    </source>
</reference>
<evidence type="ECO:0000313" key="1">
    <source>
        <dbReference type="EMBL" id="MDO7787708.1"/>
    </source>
</evidence>
<organism evidence="1 2">
    <name type="scientific">Desulforamulus aquiferis</name>
    <dbReference type="NCBI Taxonomy" id="1397668"/>
    <lineage>
        <taxon>Bacteria</taxon>
        <taxon>Bacillati</taxon>
        <taxon>Bacillota</taxon>
        <taxon>Clostridia</taxon>
        <taxon>Eubacteriales</taxon>
        <taxon>Peptococcaceae</taxon>
        <taxon>Desulforamulus</taxon>
    </lineage>
</organism>
<proteinExistence type="predicted"/>
<protein>
    <submittedName>
        <fullName evidence="1">Uncharacterized protein</fullName>
    </submittedName>
</protein>
<dbReference type="RefSeq" id="WP_304542970.1">
    <property type="nucleotide sequence ID" value="NZ_JARPTC010000015.1"/>
</dbReference>
<evidence type="ECO:0000313" key="2">
    <source>
        <dbReference type="Proteomes" id="UP001172911"/>
    </source>
</evidence>